<protein>
    <recommendedName>
        <fullName evidence="4">Peptidase S1 domain-containing protein</fullName>
    </recommendedName>
</protein>
<organism evidence="5 6">
    <name type="scientific">Ignelater luminosus</name>
    <name type="common">Cucubano</name>
    <name type="synonym">Pyrophorus luminosus</name>
    <dbReference type="NCBI Taxonomy" id="2038154"/>
    <lineage>
        <taxon>Eukaryota</taxon>
        <taxon>Metazoa</taxon>
        <taxon>Ecdysozoa</taxon>
        <taxon>Arthropoda</taxon>
        <taxon>Hexapoda</taxon>
        <taxon>Insecta</taxon>
        <taxon>Pterygota</taxon>
        <taxon>Neoptera</taxon>
        <taxon>Endopterygota</taxon>
        <taxon>Coleoptera</taxon>
        <taxon>Polyphaga</taxon>
        <taxon>Elateriformia</taxon>
        <taxon>Elateroidea</taxon>
        <taxon>Elateridae</taxon>
        <taxon>Agrypninae</taxon>
        <taxon>Pyrophorini</taxon>
        <taxon>Ignelater</taxon>
    </lineage>
</organism>
<dbReference type="Proteomes" id="UP000801492">
    <property type="component" value="Unassembled WGS sequence"/>
</dbReference>
<dbReference type="Pfam" id="PF00089">
    <property type="entry name" value="Trypsin"/>
    <property type="match status" value="1"/>
</dbReference>
<sequence length="315" mass="36389">MLYILILFLFINHCTVFILCDKLVTGFGQFPYFAQIFIPVKLQTSSRRRGTQYTSCSATLIHPRWLLTAAHCFPNDTFEIQGVEKSTENEVFVGIHKKGGYEKNSIIKVYRHQDFQWIKQGSTERIRRDVAVVKLRSQFKRSQTLQTITLPFTNTNMKNKVFKQCKNGIVIGTEKATTQYLNPNPQVAYLKTDVKKKEELMESVVQTGTLFFSEIPISRKHNIKSIGGPFVCNISGQAVQFGVLSRQVYRKKNIVFEYEEIEKYNDFIIRLVTPQRRLGRQSGRRGYIMVNKSNSKLAAVYVNLVLFTVGIIHYF</sequence>
<feature type="domain" description="Peptidase S1" evidence="4">
    <location>
        <begin position="18"/>
        <end position="273"/>
    </location>
</feature>
<keyword evidence="1" id="KW-1015">Disulfide bond</keyword>
<accession>A0A8K0G9C9</accession>
<dbReference type="Gene3D" id="2.40.10.10">
    <property type="entry name" value="Trypsin-like serine proteases"/>
    <property type="match status" value="1"/>
</dbReference>
<gene>
    <name evidence="5" type="ORF">ILUMI_09746</name>
</gene>
<dbReference type="GO" id="GO:0006508">
    <property type="term" value="P:proteolysis"/>
    <property type="evidence" value="ECO:0007669"/>
    <property type="project" value="InterPro"/>
</dbReference>
<dbReference type="InterPro" id="IPR051487">
    <property type="entry name" value="Ser/Thr_Proteases_Immune/Dev"/>
</dbReference>
<evidence type="ECO:0000313" key="5">
    <source>
        <dbReference type="EMBL" id="KAF2896430.1"/>
    </source>
</evidence>
<evidence type="ECO:0000259" key="4">
    <source>
        <dbReference type="PROSITE" id="PS50240"/>
    </source>
</evidence>
<dbReference type="OrthoDB" id="10470944at2759"/>
<feature type="signal peptide" evidence="3">
    <location>
        <begin position="1"/>
        <end position="16"/>
    </location>
</feature>
<dbReference type="EMBL" id="VTPC01005130">
    <property type="protein sequence ID" value="KAF2896430.1"/>
    <property type="molecule type" value="Genomic_DNA"/>
</dbReference>
<dbReference type="InterPro" id="IPR009003">
    <property type="entry name" value="Peptidase_S1_PA"/>
</dbReference>
<dbReference type="SMART" id="SM00020">
    <property type="entry name" value="Tryp_SPc"/>
    <property type="match status" value="1"/>
</dbReference>
<keyword evidence="6" id="KW-1185">Reference proteome</keyword>
<evidence type="ECO:0000313" key="6">
    <source>
        <dbReference type="Proteomes" id="UP000801492"/>
    </source>
</evidence>
<proteinExistence type="inferred from homology"/>
<evidence type="ECO:0000256" key="1">
    <source>
        <dbReference type="ARBA" id="ARBA00023157"/>
    </source>
</evidence>
<dbReference type="PROSITE" id="PS00134">
    <property type="entry name" value="TRYPSIN_HIS"/>
    <property type="match status" value="1"/>
</dbReference>
<dbReference type="InterPro" id="IPR043504">
    <property type="entry name" value="Peptidase_S1_PA_chymotrypsin"/>
</dbReference>
<reference evidence="5" key="1">
    <citation type="submission" date="2019-08" db="EMBL/GenBank/DDBJ databases">
        <title>The genome of the North American firefly Photinus pyralis.</title>
        <authorList>
            <consortium name="Photinus pyralis genome working group"/>
            <person name="Fallon T.R."/>
            <person name="Sander Lower S.E."/>
            <person name="Weng J.-K."/>
        </authorList>
    </citation>
    <scope>NUCLEOTIDE SEQUENCE</scope>
    <source>
        <strain evidence="5">TRF0915ILg1</strain>
        <tissue evidence="5">Whole body</tissue>
    </source>
</reference>
<evidence type="ECO:0000256" key="2">
    <source>
        <dbReference type="ARBA" id="ARBA00024195"/>
    </source>
</evidence>
<evidence type="ECO:0000256" key="3">
    <source>
        <dbReference type="SAM" id="SignalP"/>
    </source>
</evidence>
<dbReference type="InterPro" id="IPR018114">
    <property type="entry name" value="TRYPSIN_HIS"/>
</dbReference>
<dbReference type="PANTHER" id="PTHR24256">
    <property type="entry name" value="TRYPTASE-RELATED"/>
    <property type="match status" value="1"/>
</dbReference>
<keyword evidence="3" id="KW-0732">Signal</keyword>
<dbReference type="GO" id="GO:0004252">
    <property type="term" value="F:serine-type endopeptidase activity"/>
    <property type="evidence" value="ECO:0007669"/>
    <property type="project" value="InterPro"/>
</dbReference>
<feature type="chain" id="PRO_5035452699" description="Peptidase S1 domain-containing protein" evidence="3">
    <location>
        <begin position="17"/>
        <end position="315"/>
    </location>
</feature>
<dbReference type="SUPFAM" id="SSF50494">
    <property type="entry name" value="Trypsin-like serine proteases"/>
    <property type="match status" value="1"/>
</dbReference>
<dbReference type="InterPro" id="IPR001254">
    <property type="entry name" value="Trypsin_dom"/>
</dbReference>
<comment type="similarity">
    <text evidence="2">Belongs to the peptidase S1 family. CLIP subfamily.</text>
</comment>
<dbReference type="AlphaFoldDB" id="A0A8K0G9C9"/>
<name>A0A8K0G9C9_IGNLU</name>
<comment type="caution">
    <text evidence="5">The sequence shown here is derived from an EMBL/GenBank/DDBJ whole genome shotgun (WGS) entry which is preliminary data.</text>
</comment>
<dbReference type="PROSITE" id="PS50240">
    <property type="entry name" value="TRYPSIN_DOM"/>
    <property type="match status" value="1"/>
</dbReference>